<keyword evidence="3" id="KW-1185">Reference proteome</keyword>
<reference evidence="2" key="3">
    <citation type="submission" date="2015-06" db="UniProtKB">
        <authorList>
            <consortium name="EnsemblProtists"/>
        </authorList>
    </citation>
    <scope>IDENTIFICATION</scope>
</reference>
<dbReference type="HOGENOM" id="CLU_1780979_0_0_1"/>
<protein>
    <submittedName>
        <fullName evidence="1 2">Uncharacterized protein</fullName>
    </submittedName>
</protein>
<dbReference type="RefSeq" id="XP_005818457.1">
    <property type="nucleotide sequence ID" value="XM_005818400.1"/>
</dbReference>
<gene>
    <name evidence="1" type="ORF">GUITHDRAFT_166879</name>
</gene>
<dbReference type="Proteomes" id="UP000011087">
    <property type="component" value="Unassembled WGS sequence"/>
</dbReference>
<name>L1I5W6_GUITC</name>
<evidence type="ECO:0000313" key="3">
    <source>
        <dbReference type="Proteomes" id="UP000011087"/>
    </source>
</evidence>
<evidence type="ECO:0000313" key="2">
    <source>
        <dbReference type="EnsemblProtists" id="EKX31477"/>
    </source>
</evidence>
<dbReference type="PaxDb" id="55529-EKX31477"/>
<evidence type="ECO:0000313" key="1">
    <source>
        <dbReference type="EMBL" id="EKX31477.1"/>
    </source>
</evidence>
<sequence>MENTLDKAFVASNPGRPLNHVLKIPQKRPSRHFLQADHEKNRILLESQLKEGAPPRVAGAVGRFKDEELEDEVQHQPHKRLNVLCLLDLDMTCFWGNDANDLVGAIAEEGWGLGRGMCNAVDATEQGRFEGSVPAALERRGEPCAG</sequence>
<dbReference type="GeneID" id="17288197"/>
<dbReference type="EMBL" id="JH993275">
    <property type="protein sequence ID" value="EKX31477.1"/>
    <property type="molecule type" value="Genomic_DNA"/>
</dbReference>
<proteinExistence type="predicted"/>
<dbReference type="AlphaFoldDB" id="L1I5W6"/>
<dbReference type="KEGG" id="gtt:GUITHDRAFT_166879"/>
<organism evidence="1">
    <name type="scientific">Guillardia theta (strain CCMP2712)</name>
    <name type="common">Cryptophyte</name>
    <dbReference type="NCBI Taxonomy" id="905079"/>
    <lineage>
        <taxon>Eukaryota</taxon>
        <taxon>Cryptophyceae</taxon>
        <taxon>Pyrenomonadales</taxon>
        <taxon>Geminigeraceae</taxon>
        <taxon>Guillardia</taxon>
    </lineage>
</organism>
<reference evidence="3" key="2">
    <citation type="submission" date="2012-11" db="EMBL/GenBank/DDBJ databases">
        <authorList>
            <person name="Kuo A."/>
            <person name="Curtis B.A."/>
            <person name="Tanifuji G."/>
            <person name="Burki F."/>
            <person name="Gruber A."/>
            <person name="Irimia M."/>
            <person name="Maruyama S."/>
            <person name="Arias M.C."/>
            <person name="Ball S.G."/>
            <person name="Gile G.H."/>
            <person name="Hirakawa Y."/>
            <person name="Hopkins J.F."/>
            <person name="Rensing S.A."/>
            <person name="Schmutz J."/>
            <person name="Symeonidi A."/>
            <person name="Elias M."/>
            <person name="Eveleigh R.J."/>
            <person name="Herman E.K."/>
            <person name="Klute M.J."/>
            <person name="Nakayama T."/>
            <person name="Obornik M."/>
            <person name="Reyes-Prieto A."/>
            <person name="Armbrust E.V."/>
            <person name="Aves S.J."/>
            <person name="Beiko R.G."/>
            <person name="Coutinho P."/>
            <person name="Dacks J.B."/>
            <person name="Durnford D.G."/>
            <person name="Fast N.M."/>
            <person name="Green B.R."/>
            <person name="Grisdale C."/>
            <person name="Hempe F."/>
            <person name="Henrissat B."/>
            <person name="Hoppner M.P."/>
            <person name="Ishida K.-I."/>
            <person name="Kim E."/>
            <person name="Koreny L."/>
            <person name="Kroth P.G."/>
            <person name="Liu Y."/>
            <person name="Malik S.-B."/>
            <person name="Maier U.G."/>
            <person name="McRose D."/>
            <person name="Mock T."/>
            <person name="Neilson J.A."/>
            <person name="Onodera N.T."/>
            <person name="Poole A.M."/>
            <person name="Pritham E.J."/>
            <person name="Richards T.A."/>
            <person name="Rocap G."/>
            <person name="Roy S.W."/>
            <person name="Sarai C."/>
            <person name="Schaack S."/>
            <person name="Shirato S."/>
            <person name="Slamovits C.H."/>
            <person name="Spencer D.F."/>
            <person name="Suzuki S."/>
            <person name="Worden A.Z."/>
            <person name="Zauner S."/>
            <person name="Barry K."/>
            <person name="Bell C."/>
            <person name="Bharti A.K."/>
            <person name="Crow J.A."/>
            <person name="Grimwood J."/>
            <person name="Kramer R."/>
            <person name="Lindquist E."/>
            <person name="Lucas S."/>
            <person name="Salamov A."/>
            <person name="McFadden G.I."/>
            <person name="Lane C.E."/>
            <person name="Keeling P.J."/>
            <person name="Gray M.W."/>
            <person name="Grigoriev I.V."/>
            <person name="Archibald J.M."/>
        </authorList>
    </citation>
    <scope>NUCLEOTIDE SEQUENCE</scope>
    <source>
        <strain evidence="3">CCMP2712</strain>
    </source>
</reference>
<accession>L1I5W6</accession>
<dbReference type="EnsemblProtists" id="EKX31477">
    <property type="protein sequence ID" value="EKX31477"/>
    <property type="gene ID" value="GUITHDRAFT_166879"/>
</dbReference>
<reference evidence="1 3" key="1">
    <citation type="journal article" date="2012" name="Nature">
        <title>Algal genomes reveal evolutionary mosaicism and the fate of nucleomorphs.</title>
        <authorList>
            <consortium name="DOE Joint Genome Institute"/>
            <person name="Curtis B.A."/>
            <person name="Tanifuji G."/>
            <person name="Burki F."/>
            <person name="Gruber A."/>
            <person name="Irimia M."/>
            <person name="Maruyama S."/>
            <person name="Arias M.C."/>
            <person name="Ball S.G."/>
            <person name="Gile G.H."/>
            <person name="Hirakawa Y."/>
            <person name="Hopkins J.F."/>
            <person name="Kuo A."/>
            <person name="Rensing S.A."/>
            <person name="Schmutz J."/>
            <person name="Symeonidi A."/>
            <person name="Elias M."/>
            <person name="Eveleigh R.J."/>
            <person name="Herman E.K."/>
            <person name="Klute M.J."/>
            <person name="Nakayama T."/>
            <person name="Obornik M."/>
            <person name="Reyes-Prieto A."/>
            <person name="Armbrust E.V."/>
            <person name="Aves S.J."/>
            <person name="Beiko R.G."/>
            <person name="Coutinho P."/>
            <person name="Dacks J.B."/>
            <person name="Durnford D.G."/>
            <person name="Fast N.M."/>
            <person name="Green B.R."/>
            <person name="Grisdale C.J."/>
            <person name="Hempel F."/>
            <person name="Henrissat B."/>
            <person name="Hoppner M.P."/>
            <person name="Ishida K."/>
            <person name="Kim E."/>
            <person name="Koreny L."/>
            <person name="Kroth P.G."/>
            <person name="Liu Y."/>
            <person name="Malik S.B."/>
            <person name="Maier U.G."/>
            <person name="McRose D."/>
            <person name="Mock T."/>
            <person name="Neilson J.A."/>
            <person name="Onodera N.T."/>
            <person name="Poole A.M."/>
            <person name="Pritham E.J."/>
            <person name="Richards T.A."/>
            <person name="Rocap G."/>
            <person name="Roy S.W."/>
            <person name="Sarai C."/>
            <person name="Schaack S."/>
            <person name="Shirato S."/>
            <person name="Slamovits C.H."/>
            <person name="Spencer D.F."/>
            <person name="Suzuki S."/>
            <person name="Worden A.Z."/>
            <person name="Zauner S."/>
            <person name="Barry K."/>
            <person name="Bell C."/>
            <person name="Bharti A.K."/>
            <person name="Crow J.A."/>
            <person name="Grimwood J."/>
            <person name="Kramer R."/>
            <person name="Lindquist E."/>
            <person name="Lucas S."/>
            <person name="Salamov A."/>
            <person name="McFadden G.I."/>
            <person name="Lane C.E."/>
            <person name="Keeling P.J."/>
            <person name="Gray M.W."/>
            <person name="Grigoriev I.V."/>
            <person name="Archibald J.M."/>
        </authorList>
    </citation>
    <scope>NUCLEOTIDE SEQUENCE</scope>
    <source>
        <strain evidence="1 3">CCMP2712</strain>
    </source>
</reference>